<feature type="compositionally biased region" description="Low complexity" evidence="1">
    <location>
        <begin position="108"/>
        <end position="144"/>
    </location>
</feature>
<feature type="transmembrane region" description="Helical" evidence="2">
    <location>
        <begin position="185"/>
        <end position="205"/>
    </location>
</feature>
<comment type="caution">
    <text evidence="4">The sequence shown here is derived from an EMBL/GenBank/DDBJ whole genome shotgun (WGS) entry which is preliminary data.</text>
</comment>
<accession>A0AAN9UYW5</accession>
<evidence type="ECO:0000313" key="4">
    <source>
        <dbReference type="EMBL" id="KAK7754810.1"/>
    </source>
</evidence>
<proteinExistence type="predicted"/>
<keyword evidence="5" id="KW-1185">Reference proteome</keyword>
<evidence type="ECO:0000313" key="5">
    <source>
        <dbReference type="Proteomes" id="UP001320420"/>
    </source>
</evidence>
<keyword evidence="2" id="KW-1133">Transmembrane helix</keyword>
<protein>
    <submittedName>
        <fullName evidence="4">Uncharacterized protein</fullName>
    </submittedName>
</protein>
<keyword evidence="2" id="KW-0812">Transmembrane</keyword>
<name>A0AAN9UYW5_9PEZI</name>
<reference evidence="4 5" key="1">
    <citation type="submission" date="2024-02" db="EMBL/GenBank/DDBJ databases">
        <title>De novo assembly and annotation of 12 fungi associated with fruit tree decline syndrome in Ontario, Canada.</title>
        <authorList>
            <person name="Sulman M."/>
            <person name="Ellouze W."/>
            <person name="Ilyukhin E."/>
        </authorList>
    </citation>
    <scope>NUCLEOTIDE SEQUENCE [LARGE SCALE GENOMIC DNA]</scope>
    <source>
        <strain evidence="4 5">M11/M66-122</strain>
    </source>
</reference>
<organism evidence="4 5">
    <name type="scientific">Diatrype stigma</name>
    <dbReference type="NCBI Taxonomy" id="117547"/>
    <lineage>
        <taxon>Eukaryota</taxon>
        <taxon>Fungi</taxon>
        <taxon>Dikarya</taxon>
        <taxon>Ascomycota</taxon>
        <taxon>Pezizomycotina</taxon>
        <taxon>Sordariomycetes</taxon>
        <taxon>Xylariomycetidae</taxon>
        <taxon>Xylariales</taxon>
        <taxon>Diatrypaceae</taxon>
        <taxon>Diatrype</taxon>
    </lineage>
</organism>
<feature type="compositionally biased region" description="Low complexity" evidence="1">
    <location>
        <begin position="152"/>
        <end position="161"/>
    </location>
</feature>
<feature type="region of interest" description="Disordered" evidence="1">
    <location>
        <begin position="108"/>
        <end position="178"/>
    </location>
</feature>
<keyword evidence="2" id="KW-0472">Membrane</keyword>
<feature type="signal peptide" evidence="3">
    <location>
        <begin position="1"/>
        <end position="19"/>
    </location>
</feature>
<evidence type="ECO:0000256" key="2">
    <source>
        <dbReference type="SAM" id="Phobius"/>
    </source>
</evidence>
<dbReference type="EMBL" id="JAKJXP020000017">
    <property type="protein sequence ID" value="KAK7754810.1"/>
    <property type="molecule type" value="Genomic_DNA"/>
</dbReference>
<evidence type="ECO:0000256" key="1">
    <source>
        <dbReference type="SAM" id="MobiDB-lite"/>
    </source>
</evidence>
<feature type="chain" id="PRO_5042878446" evidence="3">
    <location>
        <begin position="20"/>
        <end position="292"/>
    </location>
</feature>
<dbReference type="Proteomes" id="UP001320420">
    <property type="component" value="Unassembled WGS sequence"/>
</dbReference>
<gene>
    <name evidence="4" type="ORF">SLS62_003124</name>
</gene>
<dbReference type="AlphaFoldDB" id="A0AAN9UYW5"/>
<feature type="compositionally biased region" description="Gly residues" evidence="1">
    <location>
        <begin position="162"/>
        <end position="174"/>
    </location>
</feature>
<keyword evidence="3" id="KW-0732">Signal</keyword>
<sequence>MFFPMLAFLIVGAVLPTMAARIDTGTPQTSPAKLSPNAMLLLPTPAPVPAPTEPLKGRWGTLALFERAGGPSTPNLCGWTHGTYKFFTQFFCTEFVSKGVTVPYAFESPTTTGRSSSSTTSTSHSPPVTSSSDAVSDSPSMSSAFAPVATDNNRTGESGSNNGSGSGDDNGIGGNNDSSAGGPPIGLIVGPIVGVSLATAGFMLWRMWRRAGKNADRVSAPEHEITMQGMYNETCEGGNHYNQPHDSGTSGNNATPIPNRAVAELAAPPQQIIAEAPVVNPIGVGHNRAELE</sequence>
<evidence type="ECO:0000256" key="3">
    <source>
        <dbReference type="SAM" id="SignalP"/>
    </source>
</evidence>